<dbReference type="PANTHER" id="PTHR46512:SF1">
    <property type="entry name" value="PEPTIDYLPROLYL ISOMERASE"/>
    <property type="match status" value="1"/>
</dbReference>
<feature type="compositionally biased region" description="Acidic residues" evidence="2">
    <location>
        <begin position="84"/>
        <end position="95"/>
    </location>
</feature>
<reference evidence="3 4" key="1">
    <citation type="submission" date="2019-05" db="EMBL/GenBank/DDBJ databases">
        <title>Sporisorium graminicola CBS 10092 draft sequencing and annotation.</title>
        <authorList>
            <person name="Solano-Gonzalez S."/>
            <person name="Caddick M.X."/>
            <person name="Darby A."/>
        </authorList>
    </citation>
    <scope>NUCLEOTIDE SEQUENCE [LARGE SCALE GENOMIC DNA]</scope>
    <source>
        <strain evidence="3 4">CBS 10092</strain>
    </source>
</reference>
<evidence type="ECO:0000256" key="1">
    <source>
        <dbReference type="PROSITE-ProRule" id="PRU00339"/>
    </source>
</evidence>
<accession>A0A4U7KYC1</accession>
<feature type="region of interest" description="Disordered" evidence="2">
    <location>
        <begin position="227"/>
        <end position="251"/>
    </location>
</feature>
<comment type="caution">
    <text evidence="3">The sequence shown here is derived from an EMBL/GenBank/DDBJ whole genome shotgun (WGS) entry which is preliminary data.</text>
</comment>
<sequence length="251" mass="27070">MATNIASTSASSSSSAAVGSAAADKLRTGLEHKAQGNAAFTKGDIKAALASYHYAVLYLSGLESRSILGLLGENSGREGKPEDLSSDEEDQDDGEQQQQQQPVSVQSEKELSTVYSNMAACHLKQGNYDRAIQTADKSLKCDSGNVKAKYRRAQALRLQGELYEAQKFCRETIEALKRKRGKVEEEAVGSFGKELAAVERMIAVKEDKARTKWKGFLGRKPDVLAASGMNAEEKGNNQQDDLTKQGGASES</sequence>
<dbReference type="GO" id="GO:0005829">
    <property type="term" value="C:cytosol"/>
    <property type="evidence" value="ECO:0007669"/>
    <property type="project" value="TreeGrafter"/>
</dbReference>
<dbReference type="RefSeq" id="XP_029741321.1">
    <property type="nucleotide sequence ID" value="XM_029882466.1"/>
</dbReference>
<dbReference type="PROSITE" id="PS50005">
    <property type="entry name" value="TPR"/>
    <property type="match status" value="1"/>
</dbReference>
<dbReference type="GO" id="GO:0012505">
    <property type="term" value="C:endomembrane system"/>
    <property type="evidence" value="ECO:0007669"/>
    <property type="project" value="TreeGrafter"/>
</dbReference>
<evidence type="ECO:0000256" key="2">
    <source>
        <dbReference type="SAM" id="MobiDB-lite"/>
    </source>
</evidence>
<dbReference type="GO" id="GO:0016020">
    <property type="term" value="C:membrane"/>
    <property type="evidence" value="ECO:0007669"/>
    <property type="project" value="TreeGrafter"/>
</dbReference>
<protein>
    <submittedName>
        <fullName evidence="3">Uncharacterized protein</fullName>
    </submittedName>
</protein>
<feature type="compositionally biased region" description="Low complexity" evidence="2">
    <location>
        <begin position="96"/>
        <end position="106"/>
    </location>
</feature>
<feature type="compositionally biased region" description="Low complexity" evidence="2">
    <location>
        <begin position="1"/>
        <end position="23"/>
    </location>
</feature>
<feature type="region of interest" description="Disordered" evidence="2">
    <location>
        <begin position="1"/>
        <end position="24"/>
    </location>
</feature>
<evidence type="ECO:0000313" key="3">
    <source>
        <dbReference type="EMBL" id="TKY89336.1"/>
    </source>
</evidence>
<dbReference type="InterPro" id="IPR019734">
    <property type="entry name" value="TPR_rpt"/>
</dbReference>
<dbReference type="GeneID" id="40724762"/>
<name>A0A4U7KYC1_9BASI</name>
<evidence type="ECO:0000313" key="4">
    <source>
        <dbReference type="Proteomes" id="UP000306050"/>
    </source>
</evidence>
<dbReference type="InterPro" id="IPR050754">
    <property type="entry name" value="FKBP4/5/8-like"/>
</dbReference>
<dbReference type="Gene3D" id="1.25.40.10">
    <property type="entry name" value="Tetratricopeptide repeat domain"/>
    <property type="match status" value="1"/>
</dbReference>
<dbReference type="GO" id="GO:0005740">
    <property type="term" value="C:mitochondrial envelope"/>
    <property type="evidence" value="ECO:0007669"/>
    <property type="project" value="TreeGrafter"/>
</dbReference>
<dbReference type="PANTHER" id="PTHR46512">
    <property type="entry name" value="PEPTIDYLPROLYL ISOMERASE"/>
    <property type="match status" value="1"/>
</dbReference>
<proteinExistence type="predicted"/>
<dbReference type="OrthoDB" id="433738at2759"/>
<feature type="region of interest" description="Disordered" evidence="2">
    <location>
        <begin position="72"/>
        <end position="106"/>
    </location>
</feature>
<dbReference type="AlphaFoldDB" id="A0A4U7KYC1"/>
<keyword evidence="1" id="KW-0802">TPR repeat</keyword>
<organism evidence="3 4">
    <name type="scientific">Sporisorium graminicola</name>
    <dbReference type="NCBI Taxonomy" id="280036"/>
    <lineage>
        <taxon>Eukaryota</taxon>
        <taxon>Fungi</taxon>
        <taxon>Dikarya</taxon>
        <taxon>Basidiomycota</taxon>
        <taxon>Ustilaginomycotina</taxon>
        <taxon>Ustilaginomycetes</taxon>
        <taxon>Ustilaginales</taxon>
        <taxon>Ustilaginaceae</taxon>
        <taxon>Sporisorium</taxon>
    </lineage>
</organism>
<dbReference type="Proteomes" id="UP000306050">
    <property type="component" value="Chromosome SGRAM_12"/>
</dbReference>
<dbReference type="KEGG" id="sgra:EX895_001867"/>
<feature type="compositionally biased region" description="Polar residues" evidence="2">
    <location>
        <begin position="236"/>
        <end position="251"/>
    </location>
</feature>
<gene>
    <name evidence="3" type="ORF">EX895_001867</name>
</gene>
<dbReference type="GO" id="GO:0044183">
    <property type="term" value="F:protein folding chaperone"/>
    <property type="evidence" value="ECO:0007669"/>
    <property type="project" value="TreeGrafter"/>
</dbReference>
<dbReference type="InterPro" id="IPR011990">
    <property type="entry name" value="TPR-like_helical_dom_sf"/>
</dbReference>
<feature type="repeat" description="TPR" evidence="1">
    <location>
        <begin position="112"/>
        <end position="145"/>
    </location>
</feature>
<keyword evidence="4" id="KW-1185">Reference proteome</keyword>
<dbReference type="SUPFAM" id="SSF48452">
    <property type="entry name" value="TPR-like"/>
    <property type="match status" value="1"/>
</dbReference>
<dbReference type="SMART" id="SM00028">
    <property type="entry name" value="TPR"/>
    <property type="match status" value="3"/>
</dbReference>
<dbReference type="EMBL" id="SRRM01000005">
    <property type="protein sequence ID" value="TKY89336.1"/>
    <property type="molecule type" value="Genomic_DNA"/>
</dbReference>
<dbReference type="GO" id="GO:0043066">
    <property type="term" value="P:negative regulation of apoptotic process"/>
    <property type="evidence" value="ECO:0007669"/>
    <property type="project" value="TreeGrafter"/>
</dbReference>